<dbReference type="CDD" id="cd00167">
    <property type="entry name" value="SANT"/>
    <property type="match status" value="1"/>
</dbReference>
<feature type="compositionally biased region" description="Polar residues" evidence="1">
    <location>
        <begin position="64"/>
        <end position="78"/>
    </location>
</feature>
<feature type="compositionally biased region" description="Basic and acidic residues" evidence="1">
    <location>
        <begin position="764"/>
        <end position="774"/>
    </location>
</feature>
<dbReference type="EMBL" id="JACEIK010000259">
    <property type="protein sequence ID" value="MCD7453615.1"/>
    <property type="molecule type" value="Genomic_DNA"/>
</dbReference>
<evidence type="ECO:0000313" key="3">
    <source>
        <dbReference type="EMBL" id="MCD7453615.1"/>
    </source>
</evidence>
<feature type="region of interest" description="Disordered" evidence="1">
    <location>
        <begin position="321"/>
        <end position="470"/>
    </location>
</feature>
<sequence length="806" mass="89551">MDLLDDIFADGASKTVKAGGKFQPKAKPRPVKKGPAVGSSAVPLTSKPTGDTVATDSAEALKTAKNSQNYDEQSSVSAEPSLEHPLTAETLVPSVGSSLDASMVMTDNNEDWKSCFEKSEGENADIYIGLDSFDDLLPPSIGIESSSPATDPSAVHVAGAEKRQEQLLIPVSSVDNSAPSASNFQSDEVAAAQDPSTFQGSCQMEMDTYPSLEADILGVNTISGQSRRFQPKPKLQVYRERYDTIVPDSDEGKSVSCQPDSHSVHSEMDFVDNGKEHGLRAADVLDFSARGFDNNIITGSAHEFPVHEEYVAEASLPDAGIPAKHSEATSQMPEEPVPQRPKTKKQKFPASDLSAISEENGESRSLRSRRKSVNANRLVDESEEEVIDDGEYVPEHPNDSVTNGNDDNGADFLVENDSQGKKVQKKSKKTVTKEGKRARKSKKTAEASDQAANKKPKKFSHSTRQKRRAVDKALLETPQDEIDYSKVPIKDLILLAEHKERLAKKDAAALQIPTTDQRQAELANASVMYLCNIVNGIRVKMSDTLQEQLEIVCDSAPSLTGLKELADSLPHGNSPRKPLWDFFTWGLQWGKGGQDEFLHDLCLCSVGASVSNYDEDETYASDEDGEANDHKKSPGAEDTTAYFNYQTYMDKTPRIRWSKQDTELFYEAVQQFGTDLSLIQQLFPGRTRRQLKLKYKKEERQNPFRLHDALTNRSKDHSHFERVIEHLKQIEAEELQFADKDESIDLTGQEEMEGTQEINEEEAISEHVEEKEVEAVEQDVPEMESPVKDYDNEDDFWKWSQYKSEV</sequence>
<name>A0ABS8S3H1_DATST</name>
<comment type="caution">
    <text evidence="3">The sequence shown here is derived from an EMBL/GenBank/DDBJ whole genome shotgun (WGS) entry which is preliminary data.</text>
</comment>
<dbReference type="Proteomes" id="UP000823775">
    <property type="component" value="Unassembled WGS sequence"/>
</dbReference>
<dbReference type="InterPro" id="IPR039467">
    <property type="entry name" value="TFIIIB_B''_Myb"/>
</dbReference>
<evidence type="ECO:0000313" key="4">
    <source>
        <dbReference type="Proteomes" id="UP000823775"/>
    </source>
</evidence>
<dbReference type="PANTHER" id="PTHR22929">
    <property type="entry name" value="RNA POLYMERASE III TRANSCRIPTION INITIATION FACTOR B"/>
    <property type="match status" value="1"/>
</dbReference>
<dbReference type="InterPro" id="IPR017884">
    <property type="entry name" value="SANT_dom"/>
</dbReference>
<organism evidence="3 4">
    <name type="scientific">Datura stramonium</name>
    <name type="common">Jimsonweed</name>
    <name type="synonym">Common thornapple</name>
    <dbReference type="NCBI Taxonomy" id="4076"/>
    <lineage>
        <taxon>Eukaryota</taxon>
        <taxon>Viridiplantae</taxon>
        <taxon>Streptophyta</taxon>
        <taxon>Embryophyta</taxon>
        <taxon>Tracheophyta</taxon>
        <taxon>Spermatophyta</taxon>
        <taxon>Magnoliopsida</taxon>
        <taxon>eudicotyledons</taxon>
        <taxon>Gunneridae</taxon>
        <taxon>Pentapetalae</taxon>
        <taxon>asterids</taxon>
        <taxon>lamiids</taxon>
        <taxon>Solanales</taxon>
        <taxon>Solanaceae</taxon>
        <taxon>Solanoideae</taxon>
        <taxon>Datureae</taxon>
        <taxon>Datura</taxon>
    </lineage>
</organism>
<dbReference type="Pfam" id="PF15963">
    <property type="entry name" value="Myb_DNA-bind_7"/>
    <property type="match status" value="1"/>
</dbReference>
<accession>A0ABS8S3H1</accession>
<dbReference type="PANTHER" id="PTHR22929:SF0">
    <property type="entry name" value="TRANSCRIPTION FACTOR TFIIIB COMPONENT B'' HOMOLOG"/>
    <property type="match status" value="1"/>
</dbReference>
<protein>
    <recommendedName>
        <fullName evidence="2">SANT domain-containing protein</fullName>
    </recommendedName>
</protein>
<dbReference type="InterPro" id="IPR009057">
    <property type="entry name" value="Homeodomain-like_sf"/>
</dbReference>
<feature type="compositionally biased region" description="Acidic residues" evidence="1">
    <location>
        <begin position="750"/>
        <end position="763"/>
    </location>
</feature>
<feature type="compositionally biased region" description="Basic residues" evidence="1">
    <location>
        <begin position="422"/>
        <end position="442"/>
    </location>
</feature>
<dbReference type="SMART" id="SM00717">
    <property type="entry name" value="SANT"/>
    <property type="match status" value="1"/>
</dbReference>
<evidence type="ECO:0000259" key="2">
    <source>
        <dbReference type="PROSITE" id="PS51293"/>
    </source>
</evidence>
<feature type="compositionally biased region" description="Polar residues" evidence="1">
    <location>
        <begin position="42"/>
        <end position="55"/>
    </location>
</feature>
<feature type="domain" description="SANT" evidence="2">
    <location>
        <begin position="656"/>
        <end position="703"/>
    </location>
</feature>
<dbReference type="PROSITE" id="PS51293">
    <property type="entry name" value="SANT"/>
    <property type="match status" value="1"/>
</dbReference>
<dbReference type="InterPro" id="IPR001005">
    <property type="entry name" value="SANT/Myb"/>
</dbReference>
<gene>
    <name evidence="3" type="ORF">HAX54_021558</name>
</gene>
<reference evidence="3 4" key="1">
    <citation type="journal article" date="2021" name="BMC Genomics">
        <title>Datura genome reveals duplications of psychoactive alkaloid biosynthetic genes and high mutation rate following tissue culture.</title>
        <authorList>
            <person name="Rajewski A."/>
            <person name="Carter-House D."/>
            <person name="Stajich J."/>
            <person name="Litt A."/>
        </authorList>
    </citation>
    <scope>NUCLEOTIDE SEQUENCE [LARGE SCALE GENOMIC DNA]</scope>
    <source>
        <strain evidence="3">AR-01</strain>
    </source>
</reference>
<feature type="compositionally biased region" description="Acidic residues" evidence="1">
    <location>
        <begin position="381"/>
        <end position="392"/>
    </location>
</feature>
<dbReference type="SUPFAM" id="SSF46689">
    <property type="entry name" value="Homeodomain-like"/>
    <property type="match status" value="1"/>
</dbReference>
<keyword evidence="4" id="KW-1185">Reference proteome</keyword>
<feature type="region of interest" description="Disordered" evidence="1">
    <location>
        <begin position="750"/>
        <end position="791"/>
    </location>
</feature>
<evidence type="ECO:0000256" key="1">
    <source>
        <dbReference type="SAM" id="MobiDB-lite"/>
    </source>
</evidence>
<dbReference type="Gene3D" id="1.10.10.60">
    <property type="entry name" value="Homeodomain-like"/>
    <property type="match status" value="1"/>
</dbReference>
<feature type="region of interest" description="Disordered" evidence="1">
    <location>
        <begin position="618"/>
        <end position="637"/>
    </location>
</feature>
<feature type="region of interest" description="Disordered" evidence="1">
    <location>
        <begin position="18"/>
        <end position="85"/>
    </location>
</feature>
<feature type="compositionally biased region" description="Basic residues" evidence="1">
    <location>
        <begin position="454"/>
        <end position="467"/>
    </location>
</feature>
<proteinExistence type="predicted"/>